<evidence type="ECO:0000313" key="2">
    <source>
        <dbReference type="Proteomes" id="UP000789702"/>
    </source>
</evidence>
<name>A0ACA9MSJ7_9GLOM</name>
<keyword evidence="2" id="KW-1185">Reference proteome</keyword>
<dbReference type="EMBL" id="CAJVPU010010307">
    <property type="protein sequence ID" value="CAG8604432.1"/>
    <property type="molecule type" value="Genomic_DNA"/>
</dbReference>
<reference evidence="1" key="1">
    <citation type="submission" date="2021-06" db="EMBL/GenBank/DDBJ databases">
        <authorList>
            <person name="Kallberg Y."/>
            <person name="Tangrot J."/>
            <person name="Rosling A."/>
        </authorList>
    </citation>
    <scope>NUCLEOTIDE SEQUENCE</scope>
    <source>
        <strain evidence="1">IL203A</strain>
    </source>
</reference>
<organism evidence="1 2">
    <name type="scientific">Dentiscutata heterogama</name>
    <dbReference type="NCBI Taxonomy" id="1316150"/>
    <lineage>
        <taxon>Eukaryota</taxon>
        <taxon>Fungi</taxon>
        <taxon>Fungi incertae sedis</taxon>
        <taxon>Mucoromycota</taxon>
        <taxon>Glomeromycotina</taxon>
        <taxon>Glomeromycetes</taxon>
        <taxon>Diversisporales</taxon>
        <taxon>Gigasporaceae</taxon>
        <taxon>Dentiscutata</taxon>
    </lineage>
</organism>
<dbReference type="Proteomes" id="UP000789702">
    <property type="component" value="Unassembled WGS sequence"/>
</dbReference>
<proteinExistence type="predicted"/>
<sequence length="81" mass="9643">MPLRFIPYNVNSANRSVRKKNEKLPEVMKIYPNITQDKASKIISEMWSNELPEECLKFKKKAKELKHEHTMKYPQQKPKGK</sequence>
<evidence type="ECO:0000313" key="1">
    <source>
        <dbReference type="EMBL" id="CAG8604432.1"/>
    </source>
</evidence>
<accession>A0ACA9MSJ7</accession>
<gene>
    <name evidence="1" type="ORF">DHETER_LOCUS7384</name>
</gene>
<comment type="caution">
    <text evidence="1">The sequence shown here is derived from an EMBL/GenBank/DDBJ whole genome shotgun (WGS) entry which is preliminary data.</text>
</comment>
<feature type="non-terminal residue" evidence="1">
    <location>
        <position position="81"/>
    </location>
</feature>
<protein>
    <submittedName>
        <fullName evidence="1">11455_t:CDS:1</fullName>
    </submittedName>
</protein>